<dbReference type="SUPFAM" id="SSF51735">
    <property type="entry name" value="NAD(P)-binding Rossmann-fold domains"/>
    <property type="match status" value="1"/>
</dbReference>
<dbReference type="PRINTS" id="PR00081">
    <property type="entry name" value="GDHRDH"/>
</dbReference>
<dbReference type="GO" id="GO:0016491">
    <property type="term" value="F:oxidoreductase activity"/>
    <property type="evidence" value="ECO:0007669"/>
    <property type="project" value="UniProtKB-KW"/>
</dbReference>
<dbReference type="OrthoDB" id="37659at2759"/>
<evidence type="ECO:0000256" key="2">
    <source>
        <dbReference type="ARBA" id="ARBA00023002"/>
    </source>
</evidence>
<dbReference type="Pfam" id="PF00106">
    <property type="entry name" value="adh_short"/>
    <property type="match status" value="1"/>
</dbReference>
<protein>
    <submittedName>
        <fullName evidence="3">Uncharacterized protein</fullName>
    </submittedName>
</protein>
<reference evidence="3 4" key="1">
    <citation type="submission" date="2007-06" db="EMBL/GenBank/DDBJ databases">
        <title>The Genome Sequence of Coccidioides posadasii RMSCC_3488.</title>
        <authorList>
            <consortium name="Coccidioides Genome Resources Consortium"/>
            <consortium name="The Broad Institute Genome Sequencing Platform"/>
            <person name="Henn M.R."/>
            <person name="Sykes S."/>
            <person name="Young S."/>
            <person name="Jaffe D."/>
            <person name="Berlin A."/>
            <person name="Alvarez P."/>
            <person name="Butler J."/>
            <person name="Gnerre S."/>
            <person name="Grabherr M."/>
            <person name="Mauceli E."/>
            <person name="Brockman W."/>
            <person name="Kodira C."/>
            <person name="Alvarado L."/>
            <person name="Zeng Q."/>
            <person name="Crawford M."/>
            <person name="Antoine C."/>
            <person name="Devon K."/>
            <person name="Galgiani J."/>
            <person name="Orsborn K."/>
            <person name="Lewis M.L."/>
            <person name="Nusbaum C."/>
            <person name="Galagan J."/>
            <person name="Birren B."/>
        </authorList>
    </citation>
    <scope>NUCLEOTIDE SEQUENCE [LARGE SCALE GENOMIC DNA]</scope>
    <source>
        <strain evidence="3 4">RMSCC 3488</strain>
    </source>
</reference>
<proteinExistence type="inferred from homology"/>
<comment type="similarity">
    <text evidence="1">Belongs to the short-chain dehydrogenases/reductases (SDR) family.</text>
</comment>
<keyword evidence="2" id="KW-0560">Oxidoreductase</keyword>
<dbReference type="VEuPathDB" id="FungiDB:CPAG_05209"/>
<dbReference type="Gene3D" id="3.40.50.720">
    <property type="entry name" value="NAD(P)-binding Rossmann-like Domain"/>
    <property type="match status" value="1"/>
</dbReference>
<dbReference type="InterPro" id="IPR002347">
    <property type="entry name" value="SDR_fam"/>
</dbReference>
<gene>
    <name evidence="3" type="ORF">CPAG_05209</name>
</gene>
<evidence type="ECO:0000256" key="1">
    <source>
        <dbReference type="ARBA" id="ARBA00006484"/>
    </source>
</evidence>
<accession>A0A0J6F7C8</accession>
<evidence type="ECO:0000313" key="3">
    <source>
        <dbReference type="EMBL" id="KMM68886.1"/>
    </source>
</evidence>
<reference evidence="4" key="3">
    <citation type="journal article" date="2010" name="Genome Res.">
        <title>Population genomic sequencing of Coccidioides fungi reveals recent hybridization and transposon control.</title>
        <authorList>
            <person name="Neafsey D.E."/>
            <person name="Barker B.M."/>
            <person name="Sharpton T.J."/>
            <person name="Stajich J.E."/>
            <person name="Park D.J."/>
            <person name="Whiston E."/>
            <person name="Hung C.-Y."/>
            <person name="McMahan C."/>
            <person name="White J."/>
            <person name="Sykes S."/>
            <person name="Heiman D."/>
            <person name="Young S."/>
            <person name="Zeng Q."/>
            <person name="Abouelleil A."/>
            <person name="Aftuck L."/>
            <person name="Bessette D."/>
            <person name="Brown A."/>
            <person name="FitzGerald M."/>
            <person name="Lui A."/>
            <person name="Macdonald J.P."/>
            <person name="Priest M."/>
            <person name="Orbach M.J."/>
            <person name="Galgiani J.N."/>
            <person name="Kirkland T.N."/>
            <person name="Cole G.T."/>
            <person name="Birren B.W."/>
            <person name="Henn M.R."/>
            <person name="Taylor J.W."/>
            <person name="Rounsley S.D."/>
        </authorList>
    </citation>
    <scope>NUCLEOTIDE SEQUENCE [LARGE SCALE GENOMIC DNA]</scope>
    <source>
        <strain evidence="4">RMSCC 3488</strain>
    </source>
</reference>
<evidence type="ECO:0000313" key="4">
    <source>
        <dbReference type="Proteomes" id="UP000054567"/>
    </source>
</evidence>
<organism evidence="3 4">
    <name type="scientific">Coccidioides posadasii RMSCC 3488</name>
    <dbReference type="NCBI Taxonomy" id="454284"/>
    <lineage>
        <taxon>Eukaryota</taxon>
        <taxon>Fungi</taxon>
        <taxon>Dikarya</taxon>
        <taxon>Ascomycota</taxon>
        <taxon>Pezizomycotina</taxon>
        <taxon>Eurotiomycetes</taxon>
        <taxon>Eurotiomycetidae</taxon>
        <taxon>Onygenales</taxon>
        <taxon>Onygenaceae</taxon>
        <taxon>Coccidioides</taxon>
    </lineage>
</organism>
<name>A0A0J6F7C8_COCPO</name>
<reference evidence="4" key="2">
    <citation type="journal article" date="2009" name="Genome Res.">
        <title>Comparative genomic analyses of the human fungal pathogens Coccidioides and their relatives.</title>
        <authorList>
            <person name="Sharpton T.J."/>
            <person name="Stajich J.E."/>
            <person name="Rounsley S.D."/>
            <person name="Gardner M.J."/>
            <person name="Wortman J.R."/>
            <person name="Jordar V.S."/>
            <person name="Maiti R."/>
            <person name="Kodira C.D."/>
            <person name="Neafsey D.E."/>
            <person name="Zeng Q."/>
            <person name="Hung C.-Y."/>
            <person name="McMahan C."/>
            <person name="Muszewska A."/>
            <person name="Grynberg M."/>
            <person name="Mandel M.A."/>
            <person name="Kellner E.M."/>
            <person name="Barker B.M."/>
            <person name="Galgiani J.N."/>
            <person name="Orbach M.J."/>
            <person name="Kirkland T.N."/>
            <person name="Cole G.T."/>
            <person name="Henn M.R."/>
            <person name="Birren B.W."/>
            <person name="Taylor J.W."/>
        </authorList>
    </citation>
    <scope>NUCLEOTIDE SEQUENCE [LARGE SCALE GENOMIC DNA]</scope>
    <source>
        <strain evidence="4">RMSCC 3488</strain>
    </source>
</reference>
<dbReference type="PANTHER" id="PTHR43180:SF10">
    <property type="entry name" value="NAD(P)-BINDING PROTEIN"/>
    <property type="match status" value="1"/>
</dbReference>
<dbReference type="EMBL" id="DS268111">
    <property type="protein sequence ID" value="KMM68886.1"/>
    <property type="molecule type" value="Genomic_DNA"/>
</dbReference>
<dbReference type="AlphaFoldDB" id="A0A0J6F7C8"/>
<dbReference type="PANTHER" id="PTHR43180">
    <property type="entry name" value="3-OXOACYL-(ACYL-CARRIER-PROTEIN) REDUCTASE (AFU_ORTHOLOGUE AFUA_6G11210)"/>
    <property type="match status" value="1"/>
</dbReference>
<sequence>MTSITITDESLTGLKDKVVTISGGSSGIGLATAKLLLSLGARVSIGDLLPPPDDVLQADGLIFTPVDVTKWKDLCGWFRETKQKYGRIDHAFCNAGISHRADYFDERVDDDGDPFQPSGLTLDVNLMGVINMTKLAIWYMRKQESGGSIVITASASGMCFQRFGIVDYCASKHGVIGFMRGLVARDLYPGLSIRINSLAPAWTDTAIVPRALLEAVGWKVQSAEDVARSAVILMADESRHGQLIYSAEGKFLEIEEPILEATVKVIGASPETDTTKMAALRDKIRAAQRH</sequence>
<dbReference type="InterPro" id="IPR036291">
    <property type="entry name" value="NAD(P)-bd_dom_sf"/>
</dbReference>
<dbReference type="Proteomes" id="UP000054567">
    <property type="component" value="Unassembled WGS sequence"/>
</dbReference>